<protein>
    <submittedName>
        <fullName evidence="2">Uncharacterized protein</fullName>
    </submittedName>
</protein>
<feature type="region of interest" description="Disordered" evidence="1">
    <location>
        <begin position="83"/>
        <end position="120"/>
    </location>
</feature>
<comment type="caution">
    <text evidence="2">The sequence shown here is derived from an EMBL/GenBank/DDBJ whole genome shotgun (WGS) entry which is preliminary data.</text>
</comment>
<gene>
    <name evidence="2" type="ORF">EI555_011750</name>
</gene>
<proteinExistence type="predicted"/>
<dbReference type="EMBL" id="RWIC01000329">
    <property type="protein sequence ID" value="TKC45453.1"/>
    <property type="molecule type" value="Genomic_DNA"/>
</dbReference>
<organism evidence="2 3">
    <name type="scientific">Monodon monoceros</name>
    <name type="common">Narwhal</name>
    <name type="synonym">Ceratodon monodon</name>
    <dbReference type="NCBI Taxonomy" id="40151"/>
    <lineage>
        <taxon>Eukaryota</taxon>
        <taxon>Metazoa</taxon>
        <taxon>Chordata</taxon>
        <taxon>Craniata</taxon>
        <taxon>Vertebrata</taxon>
        <taxon>Euteleostomi</taxon>
        <taxon>Mammalia</taxon>
        <taxon>Eutheria</taxon>
        <taxon>Laurasiatheria</taxon>
        <taxon>Artiodactyla</taxon>
        <taxon>Whippomorpha</taxon>
        <taxon>Cetacea</taxon>
        <taxon>Odontoceti</taxon>
        <taxon>Monodontidae</taxon>
        <taxon>Monodon</taxon>
    </lineage>
</organism>
<accession>A0A4U1F7R8</accession>
<evidence type="ECO:0000313" key="3">
    <source>
        <dbReference type="Proteomes" id="UP000308365"/>
    </source>
</evidence>
<name>A0A4U1F7R8_MONMO</name>
<evidence type="ECO:0000313" key="2">
    <source>
        <dbReference type="EMBL" id="TKC45453.1"/>
    </source>
</evidence>
<reference evidence="3" key="1">
    <citation type="journal article" date="2019" name="IScience">
        <title>Narwhal Genome Reveals Long-Term Low Genetic Diversity despite Current Large Abundance Size.</title>
        <authorList>
            <person name="Westbury M.V."/>
            <person name="Petersen B."/>
            <person name="Garde E."/>
            <person name="Heide-Jorgensen M.P."/>
            <person name="Lorenzen E.D."/>
        </authorList>
    </citation>
    <scope>NUCLEOTIDE SEQUENCE [LARGE SCALE GENOMIC DNA]</scope>
</reference>
<evidence type="ECO:0000256" key="1">
    <source>
        <dbReference type="SAM" id="MobiDB-lite"/>
    </source>
</evidence>
<sequence length="154" mass="15956">MPADPAATKAPGMESSGSVAGLGEVDLGTFLDKDSECDSGIEVCVCNWGHHDDDLKEFNVLIDDALDMPLDFCDSCHVLPPGDEEEGLGQPSEGCSWPSASAPGGVHNRSGQKAKVEPQTEAGLDLQCQARTGCGPDVSPAQNCQEGLVATTVL</sequence>
<dbReference type="Proteomes" id="UP000308365">
    <property type="component" value="Unassembled WGS sequence"/>
</dbReference>
<dbReference type="AlphaFoldDB" id="A0A4U1F7R8"/>